<feature type="signal peptide" evidence="1">
    <location>
        <begin position="1"/>
        <end position="26"/>
    </location>
</feature>
<reference evidence="3 4" key="1">
    <citation type="submission" date="2020-08" db="EMBL/GenBank/DDBJ databases">
        <title>Genomic Encyclopedia of Type Strains, Phase IV (KMG-IV): sequencing the most valuable type-strain genomes for metagenomic binning, comparative biology and taxonomic classification.</title>
        <authorList>
            <person name="Goeker M."/>
        </authorList>
    </citation>
    <scope>NUCLEOTIDE SEQUENCE [LARGE SCALE GENOMIC DNA]</scope>
    <source>
        <strain evidence="3 4">DSM 21319</strain>
    </source>
</reference>
<dbReference type="PANTHER" id="PTHR36507">
    <property type="entry name" value="BLL1555 PROTEIN"/>
    <property type="match status" value="1"/>
</dbReference>
<keyword evidence="4" id="KW-1185">Reference proteome</keyword>
<name>A0A7W8DWH5_9HYPH</name>
<dbReference type="AlphaFoldDB" id="A0A7W8DWH5"/>
<dbReference type="Gene3D" id="2.60.40.420">
    <property type="entry name" value="Cupredoxins - blue copper proteins"/>
    <property type="match status" value="1"/>
</dbReference>
<dbReference type="RefSeq" id="WP_184145287.1">
    <property type="nucleotide sequence ID" value="NZ_JACHIK010000012.1"/>
</dbReference>
<keyword evidence="1" id="KW-0732">Signal</keyword>
<gene>
    <name evidence="3" type="ORF">HNQ66_003339</name>
</gene>
<evidence type="ECO:0000313" key="4">
    <source>
        <dbReference type="Proteomes" id="UP000535406"/>
    </source>
</evidence>
<feature type="domain" description="EfeO-type cupredoxin-like" evidence="2">
    <location>
        <begin position="12"/>
        <end position="105"/>
    </location>
</feature>
<evidence type="ECO:0000259" key="2">
    <source>
        <dbReference type="Pfam" id="PF13473"/>
    </source>
</evidence>
<organism evidence="3 4">
    <name type="scientific">Shinella fusca</name>
    <dbReference type="NCBI Taxonomy" id="544480"/>
    <lineage>
        <taxon>Bacteria</taxon>
        <taxon>Pseudomonadati</taxon>
        <taxon>Pseudomonadota</taxon>
        <taxon>Alphaproteobacteria</taxon>
        <taxon>Hyphomicrobiales</taxon>
        <taxon>Rhizobiaceae</taxon>
        <taxon>Shinella</taxon>
    </lineage>
</organism>
<dbReference type="Proteomes" id="UP000535406">
    <property type="component" value="Unassembled WGS sequence"/>
</dbReference>
<comment type="caution">
    <text evidence="3">The sequence shown here is derived from an EMBL/GenBank/DDBJ whole genome shotgun (WGS) entry which is preliminary data.</text>
</comment>
<dbReference type="InterPro" id="IPR008972">
    <property type="entry name" value="Cupredoxin"/>
</dbReference>
<dbReference type="EMBL" id="JACHIK010000012">
    <property type="protein sequence ID" value="MBB5043926.1"/>
    <property type="molecule type" value="Genomic_DNA"/>
</dbReference>
<proteinExistence type="predicted"/>
<evidence type="ECO:0000256" key="1">
    <source>
        <dbReference type="SAM" id="SignalP"/>
    </source>
</evidence>
<dbReference type="Pfam" id="PF13473">
    <property type="entry name" value="Cupredoxin_1"/>
    <property type="match status" value="1"/>
</dbReference>
<dbReference type="PANTHER" id="PTHR36507:SF1">
    <property type="entry name" value="BLL1555 PROTEIN"/>
    <property type="match status" value="1"/>
</dbReference>
<dbReference type="InterPro" id="IPR006311">
    <property type="entry name" value="TAT_signal"/>
</dbReference>
<evidence type="ECO:0000313" key="3">
    <source>
        <dbReference type="EMBL" id="MBB5043926.1"/>
    </source>
</evidence>
<sequence>MTALLNRRQLLAAGAAVLAGGTLARAHNGTVHVTIDKLAFQPAEIEVKAGETIEWTNRDPFAHTATVKGGWEVSIPPGKSATHVVTADDSVDYYCRFHPNMTGRIKVIA</sequence>
<dbReference type="SUPFAM" id="SSF49503">
    <property type="entry name" value="Cupredoxins"/>
    <property type="match status" value="1"/>
</dbReference>
<accession>A0A7W8DWH5</accession>
<feature type="chain" id="PRO_5031566905" evidence="1">
    <location>
        <begin position="27"/>
        <end position="109"/>
    </location>
</feature>
<dbReference type="PROSITE" id="PS51318">
    <property type="entry name" value="TAT"/>
    <property type="match status" value="1"/>
</dbReference>
<protein>
    <submittedName>
        <fullName evidence="3">Plastocyanin</fullName>
    </submittedName>
</protein>
<dbReference type="InterPro" id="IPR028096">
    <property type="entry name" value="EfeO_Cupredoxin"/>
</dbReference>
<dbReference type="InterPro" id="IPR052721">
    <property type="entry name" value="ET_Amicyanin"/>
</dbReference>